<dbReference type="CDD" id="cd07385">
    <property type="entry name" value="MPP_YkuE_C"/>
    <property type="match status" value="1"/>
</dbReference>
<dbReference type="Gene3D" id="3.60.21.10">
    <property type="match status" value="1"/>
</dbReference>
<dbReference type="PANTHER" id="PTHR31302">
    <property type="entry name" value="TRANSMEMBRANE PROTEIN WITH METALLOPHOSPHOESTERASE DOMAIN-RELATED"/>
    <property type="match status" value="1"/>
</dbReference>
<keyword evidence="1" id="KW-0812">Transmembrane</keyword>
<feature type="transmembrane region" description="Helical" evidence="1">
    <location>
        <begin position="89"/>
        <end position="112"/>
    </location>
</feature>
<dbReference type="InterPro" id="IPR004843">
    <property type="entry name" value="Calcineurin-like_PHP"/>
</dbReference>
<keyword evidence="1" id="KW-1133">Transmembrane helix</keyword>
<evidence type="ECO:0000259" key="2">
    <source>
        <dbReference type="Pfam" id="PF00149"/>
    </source>
</evidence>
<feature type="domain" description="Calcineurin-like phosphoesterase" evidence="2">
    <location>
        <begin position="208"/>
        <end position="380"/>
    </location>
</feature>
<reference evidence="3" key="3">
    <citation type="submission" date="2023-05" db="EMBL/GenBank/DDBJ databases">
        <authorList>
            <person name="Smith C.H."/>
        </authorList>
    </citation>
    <scope>NUCLEOTIDE SEQUENCE</scope>
    <source>
        <strain evidence="3">CHS0354</strain>
        <tissue evidence="3">Mantle</tissue>
    </source>
</reference>
<organism evidence="3 4">
    <name type="scientific">Potamilus streckersoni</name>
    <dbReference type="NCBI Taxonomy" id="2493646"/>
    <lineage>
        <taxon>Eukaryota</taxon>
        <taxon>Metazoa</taxon>
        <taxon>Spiralia</taxon>
        <taxon>Lophotrochozoa</taxon>
        <taxon>Mollusca</taxon>
        <taxon>Bivalvia</taxon>
        <taxon>Autobranchia</taxon>
        <taxon>Heteroconchia</taxon>
        <taxon>Palaeoheterodonta</taxon>
        <taxon>Unionida</taxon>
        <taxon>Unionoidea</taxon>
        <taxon>Unionidae</taxon>
        <taxon>Ambleminae</taxon>
        <taxon>Lampsilini</taxon>
        <taxon>Potamilus</taxon>
    </lineage>
</organism>
<protein>
    <recommendedName>
        <fullName evidence="2">Calcineurin-like phosphoesterase domain-containing protein</fullName>
    </recommendedName>
</protein>
<dbReference type="InterPro" id="IPR029052">
    <property type="entry name" value="Metallo-depent_PP-like"/>
</dbReference>
<dbReference type="InterPro" id="IPR051158">
    <property type="entry name" value="Metallophosphoesterase_sf"/>
</dbReference>
<feature type="transmembrane region" description="Helical" evidence="1">
    <location>
        <begin position="118"/>
        <end position="144"/>
    </location>
</feature>
<name>A0AAE0RX20_9BIVA</name>
<dbReference type="Proteomes" id="UP001195483">
    <property type="component" value="Unassembled WGS sequence"/>
</dbReference>
<dbReference type="PANTHER" id="PTHR31302:SF0">
    <property type="entry name" value="TRANSMEMBRANE PROTEIN WITH METALLOPHOSPHOESTERASE DOMAIN"/>
    <property type="match status" value="1"/>
</dbReference>
<keyword evidence="1" id="KW-0472">Membrane</keyword>
<proteinExistence type="predicted"/>
<reference evidence="3" key="1">
    <citation type="journal article" date="2021" name="Genome Biol. Evol.">
        <title>A High-Quality Reference Genome for a Parasitic Bivalve with Doubly Uniparental Inheritance (Bivalvia: Unionida).</title>
        <authorList>
            <person name="Smith C.H."/>
        </authorList>
    </citation>
    <scope>NUCLEOTIDE SEQUENCE</scope>
    <source>
        <strain evidence="3">CHS0354</strain>
    </source>
</reference>
<feature type="transmembrane region" description="Helical" evidence="1">
    <location>
        <begin position="40"/>
        <end position="61"/>
    </location>
</feature>
<dbReference type="AlphaFoldDB" id="A0AAE0RX20"/>
<evidence type="ECO:0000313" key="3">
    <source>
        <dbReference type="EMBL" id="KAK3581226.1"/>
    </source>
</evidence>
<dbReference type="GO" id="GO:0016787">
    <property type="term" value="F:hydrolase activity"/>
    <property type="evidence" value="ECO:0007669"/>
    <property type="project" value="InterPro"/>
</dbReference>
<dbReference type="EMBL" id="JAEAOA010001462">
    <property type="protein sequence ID" value="KAK3581226.1"/>
    <property type="molecule type" value="Genomic_DNA"/>
</dbReference>
<comment type="caution">
    <text evidence="3">The sequence shown here is derived from an EMBL/GenBank/DDBJ whole genome shotgun (WGS) entry which is preliminary data.</text>
</comment>
<sequence length="439" mass="49544">MEVKGIFKACLAVILPLILISFVTLKVVYAYYGHKTRARLMRFGITLMIQVFFIVIGTVIWKNLSHLFDRFHIAGLASSFRNTSSTSKVWRLVLFMILASANLSYLSFMFLIGTEPYFISIFFFLSFGFVIQLFTGLVLCHTILLILKHFVRLKFRSAEKKDRIIGYIVVGYALFVTLVGFYNANQPPTIRKVSVPIYQLPKSLHGLTITNIPDIHLGPTVGKHKLESIIHMVNYLQSDIVAISGDLVDGQVDQLDEAVEPIRWISAKYGVYFVTGNHEYYSMDIENWIPKLKSLGVEVLHNSNINIPTNSKEQICLAGVDDPTADNFRYENHGMQLSKALESCDKNQPIILLAHQPKVGKIALESQHRVDLVLAGHTHGGQMFPVTIGAYFFNPYYAGLYRHGDHSHIYVSTGAAYWGFPIRFGTKSEITQVTLVAEN</sequence>
<feature type="transmembrane region" description="Helical" evidence="1">
    <location>
        <begin position="164"/>
        <end position="182"/>
    </location>
</feature>
<reference evidence="3" key="2">
    <citation type="journal article" date="2021" name="Genome Biol. Evol.">
        <title>Developing a high-quality reference genome for a parasitic bivalve with doubly uniparental inheritance (Bivalvia: Unionida).</title>
        <authorList>
            <person name="Smith C.H."/>
        </authorList>
    </citation>
    <scope>NUCLEOTIDE SEQUENCE</scope>
    <source>
        <strain evidence="3">CHS0354</strain>
        <tissue evidence="3">Mantle</tissue>
    </source>
</reference>
<evidence type="ECO:0000256" key="1">
    <source>
        <dbReference type="SAM" id="Phobius"/>
    </source>
</evidence>
<accession>A0AAE0RX20</accession>
<evidence type="ECO:0000313" key="4">
    <source>
        <dbReference type="Proteomes" id="UP001195483"/>
    </source>
</evidence>
<keyword evidence="4" id="KW-1185">Reference proteome</keyword>
<gene>
    <name evidence="3" type="ORF">CHS0354_024770</name>
</gene>
<dbReference type="Pfam" id="PF00149">
    <property type="entry name" value="Metallophos"/>
    <property type="match status" value="1"/>
</dbReference>
<dbReference type="SUPFAM" id="SSF56300">
    <property type="entry name" value="Metallo-dependent phosphatases"/>
    <property type="match status" value="1"/>
</dbReference>